<feature type="domain" description="GMPS ATP-PPase" evidence="12">
    <location>
        <begin position="220"/>
        <end position="412"/>
    </location>
</feature>
<dbReference type="PRINTS" id="PR00097">
    <property type="entry name" value="ANTSNTHASEII"/>
</dbReference>
<evidence type="ECO:0000256" key="11">
    <source>
        <dbReference type="SAM" id="MobiDB-lite"/>
    </source>
</evidence>
<dbReference type="Pfam" id="PF00958">
    <property type="entry name" value="GMP_synt_C"/>
    <property type="match status" value="1"/>
</dbReference>
<dbReference type="GO" id="GO:0003921">
    <property type="term" value="F:GMP synthase activity"/>
    <property type="evidence" value="ECO:0007669"/>
    <property type="project" value="InterPro"/>
</dbReference>
<keyword evidence="6 9" id="KW-0658">Purine biosynthesis</keyword>
<evidence type="ECO:0000256" key="4">
    <source>
        <dbReference type="ARBA" id="ARBA00022741"/>
    </source>
</evidence>
<feature type="active site" description="Nucleophile" evidence="9">
    <location>
        <position position="106"/>
    </location>
</feature>
<evidence type="ECO:0000256" key="5">
    <source>
        <dbReference type="ARBA" id="ARBA00022749"/>
    </source>
</evidence>
<dbReference type="Gene3D" id="3.40.50.880">
    <property type="match status" value="1"/>
</dbReference>
<feature type="active site" evidence="9">
    <location>
        <position position="195"/>
    </location>
</feature>
<dbReference type="InterPro" id="IPR022310">
    <property type="entry name" value="NAD/GMP_synthase"/>
</dbReference>
<dbReference type="SUPFAM" id="SSF52402">
    <property type="entry name" value="Adenine nucleotide alpha hydrolases-like"/>
    <property type="match status" value="1"/>
</dbReference>
<dbReference type="NCBIfam" id="NF000848">
    <property type="entry name" value="PRK00074.1"/>
    <property type="match status" value="1"/>
</dbReference>
<evidence type="ECO:0000256" key="10">
    <source>
        <dbReference type="PROSITE-ProRule" id="PRU00886"/>
    </source>
</evidence>
<evidence type="ECO:0000259" key="12">
    <source>
        <dbReference type="PROSITE" id="PS51553"/>
    </source>
</evidence>
<evidence type="ECO:0000313" key="13">
    <source>
        <dbReference type="EMBL" id="VVM07270.1"/>
    </source>
</evidence>
<dbReference type="PROSITE" id="PS51553">
    <property type="entry name" value="GMPS_ATP_PPASE"/>
    <property type="match status" value="1"/>
</dbReference>
<dbReference type="GO" id="GO:0005524">
    <property type="term" value="F:ATP binding"/>
    <property type="evidence" value="ECO:0007669"/>
    <property type="project" value="UniProtKB-UniRule"/>
</dbReference>
<dbReference type="GO" id="GO:0005829">
    <property type="term" value="C:cytosol"/>
    <property type="evidence" value="ECO:0007669"/>
    <property type="project" value="TreeGrafter"/>
</dbReference>
<organism evidence="13 14">
    <name type="scientific">Methylacidimicrobium tartarophylax</name>
    <dbReference type="NCBI Taxonomy" id="1041768"/>
    <lineage>
        <taxon>Bacteria</taxon>
        <taxon>Pseudomonadati</taxon>
        <taxon>Verrucomicrobiota</taxon>
        <taxon>Methylacidimicrobium</taxon>
    </lineage>
</organism>
<comment type="function">
    <text evidence="1 9">Catalyzes the synthesis of GMP from XMP.</text>
</comment>
<dbReference type="SUPFAM" id="SSF54810">
    <property type="entry name" value="GMP synthetase C-terminal dimerisation domain"/>
    <property type="match status" value="1"/>
</dbReference>
<evidence type="ECO:0000256" key="7">
    <source>
        <dbReference type="ARBA" id="ARBA00022840"/>
    </source>
</evidence>
<keyword evidence="8 9" id="KW-0315">Glutamine amidotransferase</keyword>
<proteinExistence type="inferred from homology"/>
<comment type="subunit">
    <text evidence="9">Homodimer.</text>
</comment>
<dbReference type="NCBIfam" id="TIGR00884">
    <property type="entry name" value="guaA_Cterm"/>
    <property type="match status" value="1"/>
</dbReference>
<dbReference type="PRINTS" id="PR00099">
    <property type="entry name" value="CPSGATASE"/>
</dbReference>
<keyword evidence="14" id="KW-1185">Reference proteome</keyword>
<evidence type="ECO:0000256" key="1">
    <source>
        <dbReference type="ARBA" id="ARBA00002332"/>
    </source>
</evidence>
<name>A0A5E6MFZ1_9BACT</name>
<dbReference type="PANTHER" id="PTHR11922:SF2">
    <property type="entry name" value="GMP SYNTHASE [GLUTAMINE-HYDROLYZING]"/>
    <property type="match status" value="1"/>
</dbReference>
<dbReference type="EC" id="6.3.5.2" evidence="9"/>
<keyword evidence="3 9" id="KW-0436">Ligase</keyword>
<evidence type="ECO:0000256" key="8">
    <source>
        <dbReference type="ARBA" id="ARBA00022962"/>
    </source>
</evidence>
<comment type="pathway">
    <text evidence="2 9">Purine metabolism; GMP biosynthesis; GMP from XMP (L-Gln route): step 1/1.</text>
</comment>
<dbReference type="InterPro" id="IPR004739">
    <property type="entry name" value="GMP_synth_GATase"/>
</dbReference>
<dbReference type="HAMAP" id="MF_00344">
    <property type="entry name" value="GMP_synthase"/>
    <property type="match status" value="1"/>
</dbReference>
<dbReference type="Gene3D" id="3.30.300.10">
    <property type="match status" value="1"/>
</dbReference>
<evidence type="ECO:0000256" key="2">
    <source>
        <dbReference type="ARBA" id="ARBA00005153"/>
    </source>
</evidence>
<dbReference type="EMBL" id="CABFVA020000086">
    <property type="protein sequence ID" value="VVM07270.1"/>
    <property type="molecule type" value="Genomic_DNA"/>
</dbReference>
<dbReference type="PANTHER" id="PTHR11922">
    <property type="entry name" value="GMP SYNTHASE-RELATED"/>
    <property type="match status" value="1"/>
</dbReference>
<evidence type="ECO:0000256" key="6">
    <source>
        <dbReference type="ARBA" id="ARBA00022755"/>
    </source>
</evidence>
<dbReference type="InterPro" id="IPR001674">
    <property type="entry name" value="GMP_synth_C"/>
</dbReference>
<reference evidence="13 14" key="1">
    <citation type="submission" date="2019-09" db="EMBL/GenBank/DDBJ databases">
        <authorList>
            <person name="Cremers G."/>
        </authorList>
    </citation>
    <scope>NUCLEOTIDE SEQUENCE [LARGE SCALE GENOMIC DNA]</scope>
    <source>
        <strain evidence="13">4A</strain>
    </source>
</reference>
<dbReference type="InterPro" id="IPR029062">
    <property type="entry name" value="Class_I_gatase-like"/>
</dbReference>
<dbReference type="CDD" id="cd01997">
    <property type="entry name" value="GMP_synthase_C"/>
    <property type="match status" value="1"/>
</dbReference>
<dbReference type="InterPro" id="IPR017926">
    <property type="entry name" value="GATASE"/>
</dbReference>
<dbReference type="Gene3D" id="3.40.50.620">
    <property type="entry name" value="HUPs"/>
    <property type="match status" value="1"/>
</dbReference>
<dbReference type="FunFam" id="3.40.50.880:FF:000001">
    <property type="entry name" value="GMP synthase [glutamine-hydrolyzing]"/>
    <property type="match status" value="1"/>
</dbReference>
<accession>A0A5E6MFZ1</accession>
<dbReference type="NCBIfam" id="TIGR00888">
    <property type="entry name" value="guaA_Nterm"/>
    <property type="match status" value="1"/>
</dbReference>
<dbReference type="Proteomes" id="UP000334923">
    <property type="component" value="Unassembled WGS sequence"/>
</dbReference>
<dbReference type="UniPathway" id="UPA00189">
    <property type="reaction ID" value="UER00296"/>
</dbReference>
<dbReference type="FunFam" id="3.30.300.10:FF:000002">
    <property type="entry name" value="GMP synthase [glutamine-hydrolyzing]"/>
    <property type="match status" value="1"/>
</dbReference>
<dbReference type="InterPro" id="IPR022955">
    <property type="entry name" value="GMP_synthase"/>
</dbReference>
<evidence type="ECO:0000313" key="14">
    <source>
        <dbReference type="Proteomes" id="UP000334923"/>
    </source>
</evidence>
<evidence type="ECO:0000256" key="3">
    <source>
        <dbReference type="ARBA" id="ARBA00022598"/>
    </source>
</evidence>
<sequence length="537" mass="58550">MSPPPTALAKTPEVEGSATRADEGEAESRIVILDFGSQYTQLIARRIRELGVFSEIVSPETPARALARPGVKGLVLSGGPSSVAQEGAPVPDPALFTLGLPVLGICYGLQVMTRLLGGEVERAKSGEYGRAALEWRASSPLSAELPSHSTVWNSHGDRVLQPPKGFVVLARTQEEPHAAIADPDRRLYGLQFHPEVTHTDLGKEIFANFLFRICHAPASWKLSSFLDRSCAEIRAKVGGEQVILGLSGGVDSSVAAALLHRAIGDQLHCLFVDNGLLRQGEVETVRHLFGEQMGFALHVVDASARFLAKLRGVADPERKRKIIGREFIHVFEEAARKLGPVRFLAQGTLYPDCIESAAAGHGRPAVIKSHHNVGGLPKRMKMHLIEPLRLLFKDEVRALGELLELPREILFRHPFPGPGLAVRCLAPINPHHLALLRAADAIVVEEIRRAGLYEEVWQAFAVLLPARSVGVMGDARTYELTAAVRAVQSVDGMTADWARLPGEVLSRISNRIIQEVRGINRVVYDISSKPPATIEWE</sequence>
<feature type="binding site" evidence="10">
    <location>
        <begin position="247"/>
        <end position="253"/>
    </location>
    <ligand>
        <name>ATP</name>
        <dbReference type="ChEBI" id="CHEBI:30616"/>
    </ligand>
</feature>
<keyword evidence="4 9" id="KW-0547">Nucleotide-binding</keyword>
<dbReference type="PRINTS" id="PR00096">
    <property type="entry name" value="GATASE"/>
</dbReference>
<dbReference type="PROSITE" id="PS51273">
    <property type="entry name" value="GATASE_TYPE_1"/>
    <property type="match status" value="1"/>
</dbReference>
<dbReference type="Pfam" id="PF02540">
    <property type="entry name" value="NAD_synthase"/>
    <property type="match status" value="1"/>
</dbReference>
<evidence type="ECO:0000256" key="9">
    <source>
        <dbReference type="HAMAP-Rule" id="MF_00344"/>
    </source>
</evidence>
<dbReference type="InterPro" id="IPR025777">
    <property type="entry name" value="GMPS_ATP_PPase_dom"/>
</dbReference>
<dbReference type="InterPro" id="IPR014729">
    <property type="entry name" value="Rossmann-like_a/b/a_fold"/>
</dbReference>
<dbReference type="SUPFAM" id="SSF52317">
    <property type="entry name" value="Class I glutamine amidotransferase-like"/>
    <property type="match status" value="1"/>
</dbReference>
<protein>
    <recommendedName>
        <fullName evidence="9">GMP synthase [glutamine-hydrolyzing]</fullName>
        <ecNumber evidence="9">6.3.5.2</ecNumber>
    </recommendedName>
    <alternativeName>
        <fullName evidence="9">GMP synthetase</fullName>
    </alternativeName>
    <alternativeName>
        <fullName evidence="9">Glutamine amidotransferase</fullName>
    </alternativeName>
</protein>
<dbReference type="AlphaFoldDB" id="A0A5E6MFZ1"/>
<keyword evidence="7 9" id="KW-0067">ATP-binding</keyword>
<dbReference type="CDD" id="cd01742">
    <property type="entry name" value="GATase1_GMP_Synthase"/>
    <property type="match status" value="1"/>
</dbReference>
<dbReference type="FunFam" id="3.40.50.620:FF:000001">
    <property type="entry name" value="GMP synthase [glutamine-hydrolyzing]"/>
    <property type="match status" value="1"/>
</dbReference>
<dbReference type="RefSeq" id="WP_246186593.1">
    <property type="nucleotide sequence ID" value="NZ_CABFVA020000086.1"/>
</dbReference>
<keyword evidence="5 9" id="KW-0332">GMP biosynthesis</keyword>
<comment type="catalytic activity">
    <reaction evidence="9">
        <text>XMP + L-glutamine + ATP + H2O = GMP + L-glutamate + AMP + diphosphate + 2 H(+)</text>
        <dbReference type="Rhea" id="RHEA:11680"/>
        <dbReference type="ChEBI" id="CHEBI:15377"/>
        <dbReference type="ChEBI" id="CHEBI:15378"/>
        <dbReference type="ChEBI" id="CHEBI:29985"/>
        <dbReference type="ChEBI" id="CHEBI:30616"/>
        <dbReference type="ChEBI" id="CHEBI:33019"/>
        <dbReference type="ChEBI" id="CHEBI:57464"/>
        <dbReference type="ChEBI" id="CHEBI:58115"/>
        <dbReference type="ChEBI" id="CHEBI:58359"/>
        <dbReference type="ChEBI" id="CHEBI:456215"/>
        <dbReference type="EC" id="6.3.5.2"/>
    </reaction>
</comment>
<feature type="active site" evidence="9">
    <location>
        <position position="193"/>
    </location>
</feature>
<feature type="region of interest" description="Disordered" evidence="11">
    <location>
        <begin position="1"/>
        <end position="22"/>
    </location>
</feature>
<gene>
    <name evidence="9 13" type="primary">guaA</name>
    <name evidence="13" type="synonym">GMPS</name>
    <name evidence="13" type="ORF">MAMT_01639</name>
</gene>
<dbReference type="Pfam" id="PF00117">
    <property type="entry name" value="GATase"/>
    <property type="match status" value="1"/>
</dbReference>